<accession>A0A3B0MX49</accession>
<feature type="compositionally biased region" description="Low complexity" evidence="1">
    <location>
        <begin position="51"/>
        <end position="60"/>
    </location>
</feature>
<evidence type="ECO:0000313" key="3">
    <source>
        <dbReference type="EMBL" id="SVP95159.1"/>
    </source>
</evidence>
<sequence>MDLSHRTPLLSESIPDIDVLEHVVSSFGHSLDVVIKTNFKPAKTNDDNAPSSSEAVSSDSSSTKNQKLAAIFSRQWLSGVLATLSQKLSEDSHTTDRTDTIPVPSEPQFVDDDMDIQNIDELGVYVENAKVCGNGQIEVNYDLLETESVSQTRPKLKAQQLMQLILQGKNTEWSLQKKLENFWKTSPGLLLHVLSNEESSELAKDLDNVRSEEKRETVSVDDESMEILNNLFNKHEQEDSGDLEEYLVNNPKVLVDVGNKLGLVGVDRLVELFNKLKKEVVHVNKMAKFFTKLVLDLENNHTNSST</sequence>
<dbReference type="EMBL" id="UIVS01000004">
    <property type="protein sequence ID" value="SVP95159.1"/>
    <property type="molecule type" value="Genomic_DNA"/>
</dbReference>
<name>A0A3B0MX49_THEAN</name>
<evidence type="ECO:0000313" key="2">
    <source>
        <dbReference type="EMBL" id="SVP94315.1"/>
    </source>
</evidence>
<dbReference type="VEuPathDB" id="PiroplasmaDB:TA08115"/>
<proteinExistence type="predicted"/>
<feature type="region of interest" description="Disordered" evidence="1">
    <location>
        <begin position="88"/>
        <end position="108"/>
    </location>
</feature>
<dbReference type="AlphaFoldDB" id="A0A3B0MX49"/>
<protein>
    <submittedName>
        <fullName evidence="2">Uncharacterized protein</fullName>
    </submittedName>
</protein>
<gene>
    <name evidence="2" type="ORF">TAT_000331700</name>
    <name evidence="3" type="ORF">TAV_000331500</name>
</gene>
<feature type="region of interest" description="Disordered" evidence="1">
    <location>
        <begin position="41"/>
        <end position="60"/>
    </location>
</feature>
<evidence type="ECO:0000256" key="1">
    <source>
        <dbReference type="SAM" id="MobiDB-lite"/>
    </source>
</evidence>
<organism evidence="2">
    <name type="scientific">Theileria annulata</name>
    <dbReference type="NCBI Taxonomy" id="5874"/>
    <lineage>
        <taxon>Eukaryota</taxon>
        <taxon>Sar</taxon>
        <taxon>Alveolata</taxon>
        <taxon>Apicomplexa</taxon>
        <taxon>Aconoidasida</taxon>
        <taxon>Piroplasmida</taxon>
        <taxon>Theileriidae</taxon>
        <taxon>Theileria</taxon>
    </lineage>
</organism>
<feature type="compositionally biased region" description="Basic and acidic residues" evidence="1">
    <location>
        <begin position="88"/>
        <end position="99"/>
    </location>
</feature>
<reference evidence="2" key="1">
    <citation type="submission" date="2018-07" db="EMBL/GenBank/DDBJ databases">
        <authorList>
            <person name="Quirk P.G."/>
            <person name="Krulwich T.A."/>
        </authorList>
    </citation>
    <scope>NUCLEOTIDE SEQUENCE</scope>
    <source>
        <strain evidence="2">Anand</strain>
    </source>
</reference>
<dbReference type="EMBL" id="UIVT01000004">
    <property type="protein sequence ID" value="SVP94315.1"/>
    <property type="molecule type" value="Genomic_DNA"/>
</dbReference>